<dbReference type="STRING" id="1848.SAMN05443637_101385"/>
<evidence type="ECO:0000256" key="1">
    <source>
        <dbReference type="ARBA" id="ARBA00023015"/>
    </source>
</evidence>
<dbReference type="InterPro" id="IPR000485">
    <property type="entry name" value="AsnC-type_HTH_dom"/>
</dbReference>
<evidence type="ECO:0000313" key="7">
    <source>
        <dbReference type="Proteomes" id="UP000184363"/>
    </source>
</evidence>
<feature type="domain" description="HTH asnC-type" evidence="5">
    <location>
        <begin position="32"/>
        <end position="93"/>
    </location>
</feature>
<evidence type="ECO:0000256" key="3">
    <source>
        <dbReference type="ARBA" id="ARBA00023163"/>
    </source>
</evidence>
<organism evidence="6 7">
    <name type="scientific">Pseudonocardia thermophila</name>
    <dbReference type="NCBI Taxonomy" id="1848"/>
    <lineage>
        <taxon>Bacteria</taxon>
        <taxon>Bacillati</taxon>
        <taxon>Actinomycetota</taxon>
        <taxon>Actinomycetes</taxon>
        <taxon>Pseudonocardiales</taxon>
        <taxon>Pseudonocardiaceae</taxon>
        <taxon>Pseudonocardia</taxon>
    </lineage>
</organism>
<dbReference type="InterPro" id="IPR036390">
    <property type="entry name" value="WH_DNA-bd_sf"/>
</dbReference>
<dbReference type="GO" id="GO:0043565">
    <property type="term" value="F:sequence-specific DNA binding"/>
    <property type="evidence" value="ECO:0007669"/>
    <property type="project" value="InterPro"/>
</dbReference>
<dbReference type="AlphaFoldDB" id="A0A1M6NPZ7"/>
<dbReference type="InterPro" id="IPR019887">
    <property type="entry name" value="Tscrpt_reg_AsnC/Lrp_C"/>
</dbReference>
<dbReference type="PANTHER" id="PTHR30154">
    <property type="entry name" value="LEUCINE-RESPONSIVE REGULATORY PROTEIN"/>
    <property type="match status" value="1"/>
</dbReference>
<dbReference type="GO" id="GO:0043200">
    <property type="term" value="P:response to amino acid"/>
    <property type="evidence" value="ECO:0007669"/>
    <property type="project" value="TreeGrafter"/>
</dbReference>
<evidence type="ECO:0000313" key="6">
    <source>
        <dbReference type="EMBL" id="SHJ97642.1"/>
    </source>
</evidence>
<dbReference type="SMART" id="SM00344">
    <property type="entry name" value="HTH_ASNC"/>
    <property type="match status" value="1"/>
</dbReference>
<keyword evidence="7" id="KW-1185">Reference proteome</keyword>
<dbReference type="Gene3D" id="3.30.70.920">
    <property type="match status" value="1"/>
</dbReference>
<dbReference type="SUPFAM" id="SSF46785">
    <property type="entry name" value="Winged helix' DNA-binding domain"/>
    <property type="match status" value="1"/>
</dbReference>
<accession>A0A1M6NPZ7</accession>
<keyword evidence="3" id="KW-0804">Transcription</keyword>
<dbReference type="Pfam" id="PF01037">
    <property type="entry name" value="AsnC_trans_reg"/>
    <property type="match status" value="1"/>
</dbReference>
<reference evidence="6 7" key="1">
    <citation type="submission" date="2016-11" db="EMBL/GenBank/DDBJ databases">
        <authorList>
            <person name="Jaros S."/>
            <person name="Januszkiewicz K."/>
            <person name="Wedrychowicz H."/>
        </authorList>
    </citation>
    <scope>NUCLEOTIDE SEQUENCE [LARGE SCALE GENOMIC DNA]</scope>
    <source>
        <strain evidence="6 7">DSM 43832</strain>
    </source>
</reference>
<gene>
    <name evidence="6" type="ORF">SAMN05443637_101385</name>
</gene>
<evidence type="ECO:0000256" key="2">
    <source>
        <dbReference type="ARBA" id="ARBA00023125"/>
    </source>
</evidence>
<name>A0A1M6NPZ7_PSETH</name>
<dbReference type="SUPFAM" id="SSF54909">
    <property type="entry name" value="Dimeric alpha+beta barrel"/>
    <property type="match status" value="1"/>
</dbReference>
<dbReference type="OrthoDB" id="4411089at2"/>
<keyword evidence="2" id="KW-0238">DNA-binding</keyword>
<dbReference type="InterPro" id="IPR011008">
    <property type="entry name" value="Dimeric_a/b-barrel"/>
</dbReference>
<evidence type="ECO:0000259" key="5">
    <source>
        <dbReference type="PROSITE" id="PS50956"/>
    </source>
</evidence>
<dbReference type="PANTHER" id="PTHR30154:SF54">
    <property type="entry name" value="POSSIBLE TRANSCRIPTIONAL REGULATORY PROTEIN (PROBABLY LRP_ASNC-FAMILY)"/>
    <property type="match status" value="1"/>
</dbReference>
<dbReference type="PROSITE" id="PS50956">
    <property type="entry name" value="HTH_ASNC_2"/>
    <property type="match status" value="1"/>
</dbReference>
<dbReference type="Pfam" id="PF13412">
    <property type="entry name" value="HTH_24"/>
    <property type="match status" value="1"/>
</dbReference>
<dbReference type="InterPro" id="IPR011991">
    <property type="entry name" value="ArsR-like_HTH"/>
</dbReference>
<feature type="region of interest" description="Disordered" evidence="4">
    <location>
        <begin position="1"/>
        <end position="28"/>
    </location>
</feature>
<dbReference type="GO" id="GO:0005829">
    <property type="term" value="C:cytosol"/>
    <property type="evidence" value="ECO:0007669"/>
    <property type="project" value="TreeGrafter"/>
</dbReference>
<dbReference type="InterPro" id="IPR036388">
    <property type="entry name" value="WH-like_DNA-bd_sf"/>
</dbReference>
<keyword evidence="1" id="KW-0805">Transcription regulation</keyword>
<sequence length="183" mass="20375">MCSKKIREEATVDHYPASPHPSGRLSPQDFRLDEIDRKILRALVADARISNKDLAEHVGIAQSTCLTRVRTLRERGVIRGFHADVDPRTIGHDLQAMVAIRLQPHARSAMNEMTAALTARPEVLDVYFVAGANDFLIHVATGSTDELRRFVGDVLNRDPAIAGTETYLIFEHTRALPHYVGDV</sequence>
<dbReference type="RefSeq" id="WP_084754183.1">
    <property type="nucleotide sequence ID" value="NZ_CALGVN010000012.1"/>
</dbReference>
<dbReference type="PRINTS" id="PR00033">
    <property type="entry name" value="HTHASNC"/>
</dbReference>
<dbReference type="CDD" id="cd00090">
    <property type="entry name" value="HTH_ARSR"/>
    <property type="match status" value="1"/>
</dbReference>
<dbReference type="EMBL" id="FRAP01000001">
    <property type="protein sequence ID" value="SHJ97642.1"/>
    <property type="molecule type" value="Genomic_DNA"/>
</dbReference>
<proteinExistence type="predicted"/>
<dbReference type="InterPro" id="IPR019888">
    <property type="entry name" value="Tscrpt_reg_AsnC-like"/>
</dbReference>
<evidence type="ECO:0000256" key="4">
    <source>
        <dbReference type="SAM" id="MobiDB-lite"/>
    </source>
</evidence>
<protein>
    <submittedName>
        <fullName evidence="6">Transcriptional regulator, AsnC family</fullName>
    </submittedName>
</protein>
<dbReference type="Gene3D" id="1.10.10.10">
    <property type="entry name" value="Winged helix-like DNA-binding domain superfamily/Winged helix DNA-binding domain"/>
    <property type="match status" value="1"/>
</dbReference>
<dbReference type="Proteomes" id="UP000184363">
    <property type="component" value="Unassembled WGS sequence"/>
</dbReference>
<feature type="compositionally biased region" description="Basic and acidic residues" evidence="4">
    <location>
        <begin position="1"/>
        <end position="12"/>
    </location>
</feature>